<reference evidence="9" key="1">
    <citation type="journal article" date="2019" name="Int. J. Syst. Evol. Microbiol.">
        <title>The Global Catalogue of Microorganisms (GCM) 10K type strain sequencing project: providing services to taxonomists for standard genome sequencing and annotation.</title>
        <authorList>
            <consortium name="The Broad Institute Genomics Platform"/>
            <consortium name="The Broad Institute Genome Sequencing Center for Infectious Disease"/>
            <person name="Wu L."/>
            <person name="Ma J."/>
        </authorList>
    </citation>
    <scope>NUCLEOTIDE SEQUENCE [LARGE SCALE GENOMIC DNA]</scope>
    <source>
        <strain evidence="9">CCUG 56607</strain>
    </source>
</reference>
<dbReference type="InterPro" id="IPR013249">
    <property type="entry name" value="RNA_pol_sigma70_r4_t2"/>
</dbReference>
<dbReference type="InterPro" id="IPR036388">
    <property type="entry name" value="WH-like_DNA-bd_sf"/>
</dbReference>
<keyword evidence="3" id="KW-0731">Sigma factor</keyword>
<proteinExistence type="inferred from homology"/>
<dbReference type="InterPro" id="IPR039425">
    <property type="entry name" value="RNA_pol_sigma-70-like"/>
</dbReference>
<name>A0ABW3L2R6_9BACI</name>
<comment type="caution">
    <text evidence="8">The sequence shown here is derived from an EMBL/GenBank/DDBJ whole genome shotgun (WGS) entry which is preliminary data.</text>
</comment>
<dbReference type="SUPFAM" id="SSF88659">
    <property type="entry name" value="Sigma3 and sigma4 domains of RNA polymerase sigma factors"/>
    <property type="match status" value="1"/>
</dbReference>
<evidence type="ECO:0000256" key="1">
    <source>
        <dbReference type="ARBA" id="ARBA00010641"/>
    </source>
</evidence>
<dbReference type="Pfam" id="PF04542">
    <property type="entry name" value="Sigma70_r2"/>
    <property type="match status" value="1"/>
</dbReference>
<dbReference type="InterPro" id="IPR013324">
    <property type="entry name" value="RNA_pol_sigma_r3/r4-like"/>
</dbReference>
<evidence type="ECO:0000313" key="8">
    <source>
        <dbReference type="EMBL" id="MFD1019662.1"/>
    </source>
</evidence>
<comment type="similarity">
    <text evidence="1">Belongs to the sigma-70 factor family. ECF subfamily.</text>
</comment>
<accession>A0ABW3L2R6</accession>
<feature type="domain" description="RNA polymerase sigma-70 region 2" evidence="6">
    <location>
        <begin position="4"/>
        <end position="68"/>
    </location>
</feature>
<dbReference type="InterPro" id="IPR013325">
    <property type="entry name" value="RNA_pol_sigma_r2"/>
</dbReference>
<feature type="domain" description="RNA polymerase sigma factor 70 region 4 type 2" evidence="7">
    <location>
        <begin position="90"/>
        <end position="141"/>
    </location>
</feature>
<dbReference type="Gene3D" id="1.10.10.10">
    <property type="entry name" value="Winged helix-like DNA-binding domain superfamily/Winged helix DNA-binding domain"/>
    <property type="match status" value="1"/>
</dbReference>
<evidence type="ECO:0000256" key="5">
    <source>
        <dbReference type="ARBA" id="ARBA00023163"/>
    </source>
</evidence>
<dbReference type="Proteomes" id="UP001596990">
    <property type="component" value="Unassembled WGS sequence"/>
</dbReference>
<dbReference type="RefSeq" id="WP_386059912.1">
    <property type="nucleotide sequence ID" value="NZ_JBHTKL010000005.1"/>
</dbReference>
<dbReference type="Gene3D" id="1.10.1740.10">
    <property type="match status" value="1"/>
</dbReference>
<protein>
    <submittedName>
        <fullName evidence="8">RNA polymerase sigma factor</fullName>
    </submittedName>
</protein>
<dbReference type="Pfam" id="PF08281">
    <property type="entry name" value="Sigma70_r4_2"/>
    <property type="match status" value="1"/>
</dbReference>
<keyword evidence="5" id="KW-0804">Transcription</keyword>
<keyword evidence="9" id="KW-1185">Reference proteome</keyword>
<evidence type="ECO:0000259" key="7">
    <source>
        <dbReference type="Pfam" id="PF08281"/>
    </source>
</evidence>
<dbReference type="EMBL" id="JBHTKL010000005">
    <property type="protein sequence ID" value="MFD1019662.1"/>
    <property type="molecule type" value="Genomic_DNA"/>
</dbReference>
<keyword evidence="2" id="KW-0805">Transcription regulation</keyword>
<keyword evidence="4" id="KW-0238">DNA-binding</keyword>
<dbReference type="SUPFAM" id="SSF88946">
    <property type="entry name" value="Sigma2 domain of RNA polymerase sigma factors"/>
    <property type="match status" value="1"/>
</dbReference>
<evidence type="ECO:0000256" key="3">
    <source>
        <dbReference type="ARBA" id="ARBA00023082"/>
    </source>
</evidence>
<dbReference type="InterPro" id="IPR007627">
    <property type="entry name" value="RNA_pol_sigma70_r2"/>
</dbReference>
<dbReference type="NCBIfam" id="TIGR02937">
    <property type="entry name" value="sigma70-ECF"/>
    <property type="match status" value="1"/>
</dbReference>
<organism evidence="8 9">
    <name type="scientific">Thalassobacillus hwangdonensis</name>
    <dbReference type="NCBI Taxonomy" id="546108"/>
    <lineage>
        <taxon>Bacteria</taxon>
        <taxon>Bacillati</taxon>
        <taxon>Bacillota</taxon>
        <taxon>Bacilli</taxon>
        <taxon>Bacillales</taxon>
        <taxon>Bacillaceae</taxon>
        <taxon>Thalassobacillus</taxon>
    </lineage>
</organism>
<sequence>MILTEKHIHALYTYCISLTSSTWDAEDLVQETILKAYVQNKVPRSELSPAYLKTTAKHLFIDRKRKERPGFSFDETLHHYHEDFTDFDSLIEALIHTLPLKQAMLVMLKDGFGYTSKEISFMLRVRDEAVKTALHRARKKLPATIDSMYKPEAPANAIAGFAKAVKTSRPEQIFYYYRLLDAHQYKVGRGRESFYITDIGGNVLQITTSKKAVN</sequence>
<evidence type="ECO:0000259" key="6">
    <source>
        <dbReference type="Pfam" id="PF04542"/>
    </source>
</evidence>
<evidence type="ECO:0000256" key="2">
    <source>
        <dbReference type="ARBA" id="ARBA00023015"/>
    </source>
</evidence>
<dbReference type="InterPro" id="IPR014284">
    <property type="entry name" value="RNA_pol_sigma-70_dom"/>
</dbReference>
<evidence type="ECO:0000256" key="4">
    <source>
        <dbReference type="ARBA" id="ARBA00023125"/>
    </source>
</evidence>
<dbReference type="CDD" id="cd06171">
    <property type="entry name" value="Sigma70_r4"/>
    <property type="match status" value="1"/>
</dbReference>
<evidence type="ECO:0000313" key="9">
    <source>
        <dbReference type="Proteomes" id="UP001596990"/>
    </source>
</evidence>
<dbReference type="PANTHER" id="PTHR43133">
    <property type="entry name" value="RNA POLYMERASE ECF-TYPE SIGMA FACTO"/>
    <property type="match status" value="1"/>
</dbReference>
<dbReference type="PANTHER" id="PTHR43133:SF8">
    <property type="entry name" value="RNA POLYMERASE SIGMA FACTOR HI_1459-RELATED"/>
    <property type="match status" value="1"/>
</dbReference>
<gene>
    <name evidence="8" type="ORF">ACFQ2J_10810</name>
</gene>